<evidence type="ECO:0000313" key="3">
    <source>
        <dbReference type="EMBL" id="QBR92759.1"/>
    </source>
</evidence>
<keyword evidence="1" id="KW-0812">Transmembrane</keyword>
<keyword evidence="1" id="KW-0472">Membrane</keyword>
<dbReference type="Proteomes" id="UP000294894">
    <property type="component" value="Chromosome"/>
</dbReference>
<gene>
    <name evidence="3" type="ORF">EXE57_11105</name>
</gene>
<evidence type="ECO:0008006" key="5">
    <source>
        <dbReference type="Google" id="ProtNLM"/>
    </source>
</evidence>
<dbReference type="RefSeq" id="WP_135077494.1">
    <property type="nucleotide sequence ID" value="NZ_CP038267.1"/>
</dbReference>
<keyword evidence="4" id="KW-1185">Reference proteome</keyword>
<feature type="signal peptide" evidence="2">
    <location>
        <begin position="1"/>
        <end position="28"/>
    </location>
</feature>
<dbReference type="Gene3D" id="2.40.50.120">
    <property type="match status" value="1"/>
</dbReference>
<keyword evidence="2" id="KW-0732">Signal</keyword>
<dbReference type="SUPFAM" id="SSF50242">
    <property type="entry name" value="TIMP-like"/>
    <property type="match status" value="1"/>
</dbReference>
<accession>A0A4P7GLL4</accession>
<feature type="chain" id="PRO_5020861516" description="Tissue inhibitor of metalloproteinase" evidence="2">
    <location>
        <begin position="29"/>
        <end position="187"/>
    </location>
</feature>
<proteinExistence type="predicted"/>
<evidence type="ECO:0000256" key="1">
    <source>
        <dbReference type="SAM" id="Phobius"/>
    </source>
</evidence>
<dbReference type="KEGG" id="noy:EXE57_11105"/>
<dbReference type="InterPro" id="IPR008993">
    <property type="entry name" value="TIMP-like_OB-fold"/>
</dbReference>
<keyword evidence="1" id="KW-1133">Transmembrane helix</keyword>
<dbReference type="EMBL" id="CP038267">
    <property type="protein sequence ID" value="QBR92759.1"/>
    <property type="molecule type" value="Genomic_DNA"/>
</dbReference>
<protein>
    <recommendedName>
        <fullName evidence="5">Tissue inhibitor of metalloproteinase</fullName>
    </recommendedName>
</protein>
<sequence length="187" mass="19890">MPHLIRRLLLALALACSGVVLVQLPAQACTCEIPDVGPASRQADVVFTGVLLGEERGNRRSTLALEVDRVFKGDVATSPIEVASPTDSCGLRLSPDQTYVVFAVDGTSGLTSERCDGTTRADRQTLTAVERALGPGRTYEEPTPEPPPPTYTRVLDSDPPEFTRLAAPGAALAIVGLLGWVVVRRRA</sequence>
<evidence type="ECO:0000313" key="4">
    <source>
        <dbReference type="Proteomes" id="UP000294894"/>
    </source>
</evidence>
<name>A0A4P7GLL4_9ACTN</name>
<evidence type="ECO:0000256" key="2">
    <source>
        <dbReference type="SAM" id="SignalP"/>
    </source>
</evidence>
<reference evidence="3 4" key="1">
    <citation type="submission" date="2019-03" db="EMBL/GenBank/DDBJ databases">
        <title>Three New Species of Nocardioides, Nocardioides euryhalodurans sp. nov., Nocardioides seonyuensis sp. nov. and Nocardioides eburneoflavus sp. nov., Iolated from Soil.</title>
        <authorList>
            <person name="Roh S.G."/>
            <person name="Lee C."/>
            <person name="Kim M.-K."/>
            <person name="Kim S.B."/>
        </authorList>
    </citation>
    <scope>NUCLEOTIDE SEQUENCE [LARGE SCALE GENOMIC DNA]</scope>
    <source>
        <strain evidence="3 4">MMS17-SY117</strain>
    </source>
</reference>
<organism evidence="3 4">
    <name type="scientific">Nocardioides euryhalodurans</name>
    <dbReference type="NCBI Taxonomy" id="2518370"/>
    <lineage>
        <taxon>Bacteria</taxon>
        <taxon>Bacillati</taxon>
        <taxon>Actinomycetota</taxon>
        <taxon>Actinomycetes</taxon>
        <taxon>Propionibacteriales</taxon>
        <taxon>Nocardioidaceae</taxon>
        <taxon>Nocardioides</taxon>
    </lineage>
</organism>
<feature type="transmembrane region" description="Helical" evidence="1">
    <location>
        <begin position="165"/>
        <end position="183"/>
    </location>
</feature>
<dbReference type="AlphaFoldDB" id="A0A4P7GLL4"/>